<dbReference type="Proteomes" id="UP001150879">
    <property type="component" value="Unassembled WGS sequence"/>
</dbReference>
<sequence>MQSPPVARYTAIFVRDLAMNSAKLLDRSVVPKPSTERMLLSAKTCRGCRSMPKAGKWDSGPPSTSDLHPWTLGFTFKESSVVKVKTILSPMWW</sequence>
<dbReference type="OrthoDB" id="4361635at2759"/>
<keyword evidence="2" id="KW-1185">Reference proteome</keyword>
<dbReference type="EMBL" id="JAPQKP010000002">
    <property type="protein sequence ID" value="KAJ5206831.1"/>
    <property type="molecule type" value="Genomic_DNA"/>
</dbReference>
<dbReference type="AlphaFoldDB" id="A0A9W9MST3"/>
<reference evidence="1" key="1">
    <citation type="submission" date="2022-11" db="EMBL/GenBank/DDBJ databases">
        <authorList>
            <person name="Petersen C."/>
        </authorList>
    </citation>
    <scope>NUCLEOTIDE SEQUENCE</scope>
    <source>
        <strain evidence="1">IBT 16849</strain>
    </source>
</reference>
<proteinExistence type="predicted"/>
<protein>
    <submittedName>
        <fullName evidence="1">Uncharacterized protein</fullName>
    </submittedName>
</protein>
<comment type="caution">
    <text evidence="1">The sequence shown here is derived from an EMBL/GenBank/DDBJ whole genome shotgun (WGS) entry which is preliminary data.</text>
</comment>
<accession>A0A9W9MST3</accession>
<organism evidence="1 2">
    <name type="scientific">Penicillium cf. griseofulvum</name>
    <dbReference type="NCBI Taxonomy" id="2972120"/>
    <lineage>
        <taxon>Eukaryota</taxon>
        <taxon>Fungi</taxon>
        <taxon>Dikarya</taxon>
        <taxon>Ascomycota</taxon>
        <taxon>Pezizomycotina</taxon>
        <taxon>Eurotiomycetes</taxon>
        <taxon>Eurotiomycetidae</taxon>
        <taxon>Eurotiales</taxon>
        <taxon>Aspergillaceae</taxon>
        <taxon>Penicillium</taxon>
    </lineage>
</organism>
<evidence type="ECO:0000313" key="2">
    <source>
        <dbReference type="Proteomes" id="UP001150879"/>
    </source>
</evidence>
<gene>
    <name evidence="1" type="ORF">N7472_003279</name>
</gene>
<name>A0A9W9MST3_9EURO</name>
<evidence type="ECO:0000313" key="1">
    <source>
        <dbReference type="EMBL" id="KAJ5206831.1"/>
    </source>
</evidence>
<reference evidence="1" key="2">
    <citation type="journal article" date="2023" name="IMA Fungus">
        <title>Comparative genomic study of the Penicillium genus elucidates a diverse pangenome and 15 lateral gene transfer events.</title>
        <authorList>
            <person name="Petersen C."/>
            <person name="Sorensen T."/>
            <person name="Nielsen M.R."/>
            <person name="Sondergaard T.E."/>
            <person name="Sorensen J.L."/>
            <person name="Fitzpatrick D.A."/>
            <person name="Frisvad J.C."/>
            <person name="Nielsen K.L."/>
        </authorList>
    </citation>
    <scope>NUCLEOTIDE SEQUENCE</scope>
    <source>
        <strain evidence="1">IBT 16849</strain>
    </source>
</reference>